<proteinExistence type="predicted"/>
<dbReference type="RefSeq" id="WP_159809550.1">
    <property type="nucleotide sequence ID" value="NZ_BLJE01000004.1"/>
</dbReference>
<protein>
    <recommendedName>
        <fullName evidence="3">Prepilin-type N-terminal cleavage/methylation domain-containing protein</fullName>
    </recommendedName>
</protein>
<sequence>MRRRSTSRRRKSRGFALAEALVSLSVAAVTLALLTSATWGLRQAAPSSTDLQNEAADWLIARRVLQAWASAATVRGLTDIEGQFSGSPTQMRLLLDDASSGGSERFMASLDVVVTDGQYALVARKHTGIRDTRVDAERPQTSVVLVSNQALRLVYLVRRESGLGEGWSYDPSLDQGLPIAVAIEEGSERKVIARLPVTRSAGCLSRFGRGGLEERECRVR</sequence>
<reference evidence="1 2" key="1">
    <citation type="submission" date="2019-12" db="EMBL/GenBank/DDBJ databases">
        <title>Litoreibacter badius sp. nov., a novel bacteriochlorophyll a-containing bacterium in the genus Litoreibacter.</title>
        <authorList>
            <person name="Kanamuro M."/>
            <person name="Takabe Y."/>
            <person name="Mori K."/>
            <person name="Takaichi S."/>
            <person name="Hanada S."/>
        </authorList>
    </citation>
    <scope>NUCLEOTIDE SEQUENCE [LARGE SCALE GENOMIC DNA]</scope>
    <source>
        <strain evidence="1 2">K6</strain>
    </source>
</reference>
<comment type="caution">
    <text evidence="1">The sequence shown here is derived from an EMBL/GenBank/DDBJ whole genome shotgun (WGS) entry which is preliminary data.</text>
</comment>
<accession>A0A6N6JK38</accession>
<gene>
    <name evidence="1" type="ORF">KIN_35680</name>
</gene>
<keyword evidence="2" id="KW-1185">Reference proteome</keyword>
<organism evidence="1 2">
    <name type="scientific">Litoreibacter roseus</name>
    <dbReference type="NCBI Taxonomy" id="2601869"/>
    <lineage>
        <taxon>Bacteria</taxon>
        <taxon>Pseudomonadati</taxon>
        <taxon>Pseudomonadota</taxon>
        <taxon>Alphaproteobacteria</taxon>
        <taxon>Rhodobacterales</taxon>
        <taxon>Roseobacteraceae</taxon>
        <taxon>Litoreibacter</taxon>
    </lineage>
</organism>
<dbReference type="AlphaFoldDB" id="A0A6N6JK38"/>
<name>A0A6N6JK38_9RHOB</name>
<evidence type="ECO:0000313" key="1">
    <source>
        <dbReference type="EMBL" id="GFE66494.1"/>
    </source>
</evidence>
<dbReference type="OrthoDB" id="7864784at2"/>
<evidence type="ECO:0008006" key="3">
    <source>
        <dbReference type="Google" id="ProtNLM"/>
    </source>
</evidence>
<dbReference type="EMBL" id="BLJE01000004">
    <property type="protein sequence ID" value="GFE66494.1"/>
    <property type="molecule type" value="Genomic_DNA"/>
</dbReference>
<evidence type="ECO:0000313" key="2">
    <source>
        <dbReference type="Proteomes" id="UP000436822"/>
    </source>
</evidence>
<dbReference type="Proteomes" id="UP000436822">
    <property type="component" value="Unassembled WGS sequence"/>
</dbReference>